<dbReference type="KEGG" id="kpul:GXN76_04550"/>
<dbReference type="PANTHER" id="PTHR42855">
    <property type="entry name" value="ABC TRANSPORTER ATP-BINDING SUBUNIT"/>
    <property type="match status" value="1"/>
</dbReference>
<keyword evidence="2 4" id="KW-0067">ATP-binding</keyword>
<evidence type="ECO:0000313" key="4">
    <source>
        <dbReference type="EMBL" id="QKG83817.1"/>
    </source>
</evidence>
<dbReference type="InterPro" id="IPR051309">
    <property type="entry name" value="ABCF_ATPase"/>
</dbReference>
<dbReference type="PROSITE" id="PS00211">
    <property type="entry name" value="ABC_TRANSPORTER_1"/>
    <property type="match status" value="1"/>
</dbReference>
<protein>
    <submittedName>
        <fullName evidence="4">ATP-binding cassette domain-containing protein</fullName>
    </submittedName>
</protein>
<dbReference type="Pfam" id="PF00005">
    <property type="entry name" value="ABC_tran"/>
    <property type="match status" value="1"/>
</dbReference>
<dbReference type="InterPro" id="IPR003593">
    <property type="entry name" value="AAA+_ATPase"/>
</dbReference>
<accession>A0A7D4CUZ2</accession>
<evidence type="ECO:0000256" key="2">
    <source>
        <dbReference type="ARBA" id="ARBA00022840"/>
    </source>
</evidence>
<reference evidence="4 5" key="1">
    <citation type="submission" date="2020-01" db="EMBL/GenBank/DDBJ databases">
        <authorList>
            <person name="Gulvik C.A."/>
            <person name="Batra D.G."/>
        </authorList>
    </citation>
    <scope>NUCLEOTIDE SEQUENCE [LARGE SCALE GENOMIC DNA]</scope>
    <source>
        <strain evidence="4 5">W9323</strain>
    </source>
</reference>
<dbReference type="GO" id="GO:0016887">
    <property type="term" value="F:ATP hydrolysis activity"/>
    <property type="evidence" value="ECO:0007669"/>
    <property type="project" value="InterPro"/>
</dbReference>
<dbReference type="PROSITE" id="PS50893">
    <property type="entry name" value="ABC_TRANSPORTER_2"/>
    <property type="match status" value="1"/>
</dbReference>
<dbReference type="InterPro" id="IPR017871">
    <property type="entry name" value="ABC_transporter-like_CS"/>
</dbReference>
<dbReference type="InterPro" id="IPR003439">
    <property type="entry name" value="ABC_transporter-like_ATP-bd"/>
</dbReference>
<dbReference type="SUPFAM" id="SSF52540">
    <property type="entry name" value="P-loop containing nucleoside triphosphate hydrolases"/>
    <property type="match status" value="2"/>
</dbReference>
<name>A0A7D4CUZ2_9BACL</name>
<evidence type="ECO:0000259" key="3">
    <source>
        <dbReference type="PROSITE" id="PS50893"/>
    </source>
</evidence>
<dbReference type="CDD" id="cd03221">
    <property type="entry name" value="ABCF_EF-3"/>
    <property type="match status" value="1"/>
</dbReference>
<dbReference type="EMBL" id="CP048104">
    <property type="protein sequence ID" value="QKG83817.1"/>
    <property type="molecule type" value="Genomic_DNA"/>
</dbReference>
<dbReference type="SMART" id="SM00382">
    <property type="entry name" value="AAA"/>
    <property type="match status" value="1"/>
</dbReference>
<feature type="domain" description="ABC transporter" evidence="3">
    <location>
        <begin position="4"/>
        <end position="320"/>
    </location>
</feature>
<proteinExistence type="predicted"/>
<dbReference type="AlphaFoldDB" id="A0A7D4CUZ2"/>
<dbReference type="Gene3D" id="3.40.50.300">
    <property type="entry name" value="P-loop containing nucleotide triphosphate hydrolases"/>
    <property type="match status" value="2"/>
</dbReference>
<keyword evidence="1" id="KW-0547">Nucleotide-binding</keyword>
<dbReference type="FunFam" id="3.40.50.300:FF:000011">
    <property type="entry name" value="Putative ABC transporter ATP-binding component"/>
    <property type="match status" value="1"/>
</dbReference>
<organism evidence="4 5">
    <name type="scientific">Kroppenstedtia pulmonis</name>
    <dbReference type="NCBI Taxonomy" id="1380685"/>
    <lineage>
        <taxon>Bacteria</taxon>
        <taxon>Bacillati</taxon>
        <taxon>Bacillota</taxon>
        <taxon>Bacilli</taxon>
        <taxon>Bacillales</taxon>
        <taxon>Thermoactinomycetaceae</taxon>
        <taxon>Kroppenstedtia</taxon>
    </lineage>
</organism>
<dbReference type="PANTHER" id="PTHR42855:SF2">
    <property type="entry name" value="DRUG RESISTANCE ABC TRANSPORTER,ATP-BINDING PROTEIN"/>
    <property type="match status" value="1"/>
</dbReference>
<dbReference type="Proteomes" id="UP000503088">
    <property type="component" value="Chromosome"/>
</dbReference>
<sequence length="373" mass="43299">MMILKAEGLVKEWKGHRIFENVDLEVKDRSRLALIGANGVGKTTLLQGLIGRIALDGGRIYRRIPPSDWGLLEQDPETSEKMTLLDFLETGDPVRAEAKRELRYRERAMIQASQRELPKQVDLYGIALDRYQSLDGYKWEKELEQTALRFGLKEECWKTPFPRLSGGQKTRAQLARMMMQKPAFLLMDEPTNHLDEKTLSDLEIWLADYPGAVLFVSHDRTFIDRIAEETVEFFVRIYFSEANLLVLDEPTNYLDIPTRERMEEALKAYPGTLVIVSHDRHLLRKISNCVADIQDGTITYFPGGYEEYRQRQGLKNWEQSDPDFANRIRELELKRAQLVGEEGMVHPDDEEQRLKEIRRLTTELEALKKEADL</sequence>
<dbReference type="GO" id="GO:0005524">
    <property type="term" value="F:ATP binding"/>
    <property type="evidence" value="ECO:0007669"/>
    <property type="project" value="UniProtKB-KW"/>
</dbReference>
<evidence type="ECO:0000256" key="1">
    <source>
        <dbReference type="ARBA" id="ARBA00022741"/>
    </source>
</evidence>
<keyword evidence="5" id="KW-1185">Reference proteome</keyword>
<evidence type="ECO:0000313" key="5">
    <source>
        <dbReference type="Proteomes" id="UP000503088"/>
    </source>
</evidence>
<dbReference type="RefSeq" id="WP_173220913.1">
    <property type="nucleotide sequence ID" value="NZ_CP048104.1"/>
</dbReference>
<gene>
    <name evidence="4" type="ORF">GXN76_04550</name>
</gene>
<dbReference type="InterPro" id="IPR027417">
    <property type="entry name" value="P-loop_NTPase"/>
</dbReference>